<feature type="compositionally biased region" description="Polar residues" evidence="1">
    <location>
        <begin position="22"/>
        <end position="31"/>
    </location>
</feature>
<organism evidence="2 3">
    <name type="scientific">Paraburkholderia caledonica</name>
    <dbReference type="NCBI Taxonomy" id="134536"/>
    <lineage>
        <taxon>Bacteria</taxon>
        <taxon>Pseudomonadati</taxon>
        <taxon>Pseudomonadota</taxon>
        <taxon>Betaproteobacteria</taxon>
        <taxon>Burkholderiales</taxon>
        <taxon>Burkholderiaceae</taxon>
        <taxon>Paraburkholderia</taxon>
    </lineage>
</organism>
<evidence type="ECO:0000313" key="2">
    <source>
        <dbReference type="EMBL" id="MDP9651782.1"/>
    </source>
</evidence>
<dbReference type="AlphaFoldDB" id="A0AB73IUR3"/>
<gene>
    <name evidence="2" type="ORF">J2793_007257</name>
</gene>
<comment type="caution">
    <text evidence="2">The sequence shown here is derived from an EMBL/GenBank/DDBJ whole genome shotgun (WGS) entry which is preliminary data.</text>
</comment>
<dbReference type="Gene3D" id="2.60.120.620">
    <property type="entry name" value="q2cbj1_9rhob like domain"/>
    <property type="match status" value="1"/>
</dbReference>
<evidence type="ECO:0000313" key="3">
    <source>
        <dbReference type="Proteomes" id="UP001229486"/>
    </source>
</evidence>
<dbReference type="RefSeq" id="WP_392396323.1">
    <property type="nucleotide sequence ID" value="NZ_JAURTK010000030.1"/>
</dbReference>
<accession>A0AB73IUR3</accession>
<feature type="region of interest" description="Disordered" evidence="1">
    <location>
        <begin position="1"/>
        <end position="31"/>
    </location>
</feature>
<feature type="compositionally biased region" description="Basic and acidic residues" evidence="1">
    <location>
        <begin position="1"/>
        <end position="21"/>
    </location>
</feature>
<evidence type="ECO:0000256" key="1">
    <source>
        <dbReference type="SAM" id="MobiDB-lite"/>
    </source>
</evidence>
<protein>
    <recommendedName>
        <fullName evidence="4">Proline hydroxylase</fullName>
    </recommendedName>
</protein>
<dbReference type="InterPro" id="IPR018655">
    <property type="entry name" value="DUF2086"/>
</dbReference>
<dbReference type="Proteomes" id="UP001229486">
    <property type="component" value="Unassembled WGS sequence"/>
</dbReference>
<reference evidence="2" key="1">
    <citation type="submission" date="2023-07" db="EMBL/GenBank/DDBJ databases">
        <title>Sorghum-associated microbial communities from plants grown in Nebraska, USA.</title>
        <authorList>
            <person name="Schachtman D."/>
        </authorList>
    </citation>
    <scope>NUCLEOTIDE SEQUENCE</scope>
    <source>
        <strain evidence="2">DS1061</strain>
    </source>
</reference>
<proteinExistence type="predicted"/>
<name>A0AB73IUR3_9BURK</name>
<evidence type="ECO:0008006" key="4">
    <source>
        <dbReference type="Google" id="ProtNLM"/>
    </source>
</evidence>
<sequence length="275" mass="31219">MNTVAKDARAQSPEQDRKTESKPLQSRNHASSLTARIETTDWFHVEEELNGYGCAMLHGLLDARECDALTALYPREDLYRSRVVMARHGFGRGEYKYFSYPLPSLIAQLRRELYPHLVPVANRWNEVMDIGIRYPGAHAEFIERCHAAGQTRPTPLMLQYMTDDYNCLHQDLYGEHVFPLQVAILLSEPGEDFTGGEFVMTEQRPRMQSRAEVVPLRKGDAVVFAVHHRPVQGTRGVYRVNLRHGVSRLRSGQRHTLGVIFHDAMASSSDGAVSM</sequence>
<dbReference type="Pfam" id="PF09859">
    <property type="entry name" value="Oxygenase-NA"/>
    <property type="match status" value="1"/>
</dbReference>
<dbReference type="EMBL" id="JAURTK010000030">
    <property type="protein sequence ID" value="MDP9651782.1"/>
    <property type="molecule type" value="Genomic_DNA"/>
</dbReference>